<dbReference type="Pfam" id="PF03466">
    <property type="entry name" value="LysR_substrate"/>
    <property type="match status" value="1"/>
</dbReference>
<dbReference type="GO" id="GO:0005829">
    <property type="term" value="C:cytosol"/>
    <property type="evidence" value="ECO:0007669"/>
    <property type="project" value="TreeGrafter"/>
</dbReference>
<name>A0A433XNZ0_9BACL</name>
<keyword evidence="2" id="KW-0805">Transcription regulation</keyword>
<accession>A0A433XNZ0</accession>
<dbReference type="PROSITE" id="PS50931">
    <property type="entry name" value="HTH_LYSR"/>
    <property type="match status" value="1"/>
</dbReference>
<comment type="similarity">
    <text evidence="1">Belongs to the LysR transcriptional regulatory family.</text>
</comment>
<organism evidence="6 7">
    <name type="scientific">Paenibacillus zeisoli</name>
    <dbReference type="NCBI Taxonomy" id="2496267"/>
    <lineage>
        <taxon>Bacteria</taxon>
        <taxon>Bacillati</taxon>
        <taxon>Bacillota</taxon>
        <taxon>Bacilli</taxon>
        <taxon>Bacillales</taxon>
        <taxon>Paenibacillaceae</taxon>
        <taxon>Paenibacillus</taxon>
    </lineage>
</organism>
<gene>
    <name evidence="6" type="ORF">EJP77_02050</name>
</gene>
<dbReference type="CDD" id="cd05466">
    <property type="entry name" value="PBP2_LTTR_substrate"/>
    <property type="match status" value="1"/>
</dbReference>
<keyword evidence="7" id="KW-1185">Reference proteome</keyword>
<dbReference type="InterPro" id="IPR036388">
    <property type="entry name" value="WH-like_DNA-bd_sf"/>
</dbReference>
<dbReference type="EMBL" id="RZNX01000001">
    <property type="protein sequence ID" value="RUT35822.1"/>
    <property type="molecule type" value="Genomic_DNA"/>
</dbReference>
<dbReference type="InterPro" id="IPR050950">
    <property type="entry name" value="HTH-type_LysR_regulators"/>
</dbReference>
<dbReference type="Gene3D" id="1.10.10.10">
    <property type="entry name" value="Winged helix-like DNA-binding domain superfamily/Winged helix DNA-binding domain"/>
    <property type="match status" value="1"/>
</dbReference>
<dbReference type="SUPFAM" id="SSF46785">
    <property type="entry name" value="Winged helix' DNA-binding domain"/>
    <property type="match status" value="1"/>
</dbReference>
<dbReference type="OrthoDB" id="9803735at2"/>
<keyword evidence="3" id="KW-0238">DNA-binding</keyword>
<protein>
    <submittedName>
        <fullName evidence="6">LysR family transcriptional regulator</fullName>
    </submittedName>
</protein>
<dbReference type="Pfam" id="PF00126">
    <property type="entry name" value="HTH_1"/>
    <property type="match status" value="1"/>
</dbReference>
<dbReference type="Proteomes" id="UP000272464">
    <property type="component" value="Unassembled WGS sequence"/>
</dbReference>
<dbReference type="GO" id="GO:0003677">
    <property type="term" value="F:DNA binding"/>
    <property type="evidence" value="ECO:0007669"/>
    <property type="project" value="UniProtKB-KW"/>
</dbReference>
<dbReference type="AlphaFoldDB" id="A0A433XNZ0"/>
<evidence type="ECO:0000256" key="3">
    <source>
        <dbReference type="ARBA" id="ARBA00023125"/>
    </source>
</evidence>
<dbReference type="GO" id="GO:0003700">
    <property type="term" value="F:DNA-binding transcription factor activity"/>
    <property type="evidence" value="ECO:0007669"/>
    <property type="project" value="InterPro"/>
</dbReference>
<reference evidence="6 7" key="1">
    <citation type="submission" date="2018-12" db="EMBL/GenBank/DDBJ databases">
        <authorList>
            <person name="Sun L."/>
            <person name="Chen Z."/>
        </authorList>
    </citation>
    <scope>NUCLEOTIDE SEQUENCE [LARGE SCALE GENOMIC DNA]</scope>
    <source>
        <strain evidence="6 7">3-5-3</strain>
    </source>
</reference>
<comment type="caution">
    <text evidence="6">The sequence shown here is derived from an EMBL/GenBank/DDBJ whole genome shotgun (WGS) entry which is preliminary data.</text>
</comment>
<dbReference type="InterPro" id="IPR036390">
    <property type="entry name" value="WH_DNA-bd_sf"/>
</dbReference>
<evidence type="ECO:0000256" key="1">
    <source>
        <dbReference type="ARBA" id="ARBA00009437"/>
    </source>
</evidence>
<dbReference type="PRINTS" id="PR00039">
    <property type="entry name" value="HTHLYSR"/>
</dbReference>
<dbReference type="InterPro" id="IPR005119">
    <property type="entry name" value="LysR_subst-bd"/>
</dbReference>
<proteinExistence type="inferred from homology"/>
<dbReference type="InterPro" id="IPR000847">
    <property type="entry name" value="LysR_HTH_N"/>
</dbReference>
<evidence type="ECO:0000256" key="2">
    <source>
        <dbReference type="ARBA" id="ARBA00023015"/>
    </source>
</evidence>
<feature type="domain" description="HTH lysR-type" evidence="5">
    <location>
        <begin position="21"/>
        <end position="78"/>
    </location>
</feature>
<evidence type="ECO:0000259" key="5">
    <source>
        <dbReference type="PROSITE" id="PS50931"/>
    </source>
</evidence>
<evidence type="ECO:0000313" key="7">
    <source>
        <dbReference type="Proteomes" id="UP000272464"/>
    </source>
</evidence>
<evidence type="ECO:0000256" key="4">
    <source>
        <dbReference type="ARBA" id="ARBA00023163"/>
    </source>
</evidence>
<sequence>MLSSLPYKLTMELITAWREDMEFRHMEYFTALAEELHFTRAAERVGITQPSLSQQIRLLEDEFGTSLFDRIGKKTALTEAGAILLQHCYHIMHELQQARVAIRSLQGLQRGSMDIGALSTLATAKLPSVLMAFHREFPSIKVTVRNLLSEEIYDAVLQNLIDVGLCYLQPEHAQRDQLECIPLYTERLVLITPLQHPLANVDAPPLSAIASFPCLLPAEPFLRRVILKACESSETRISPALEIDSLEGILAMVREGLGLAIVPSSLLQESHYSRVTAIPLEQDGFQLEVGMVYRKHKFLCAASRVFLERFVTAYRD</sequence>
<dbReference type="FunFam" id="1.10.10.10:FF:000001">
    <property type="entry name" value="LysR family transcriptional regulator"/>
    <property type="match status" value="1"/>
</dbReference>
<keyword evidence="4" id="KW-0804">Transcription</keyword>
<dbReference type="PANTHER" id="PTHR30419">
    <property type="entry name" value="HTH-TYPE TRANSCRIPTIONAL REGULATOR YBHD"/>
    <property type="match status" value="1"/>
</dbReference>
<dbReference type="SUPFAM" id="SSF53850">
    <property type="entry name" value="Periplasmic binding protein-like II"/>
    <property type="match status" value="1"/>
</dbReference>
<dbReference type="Gene3D" id="3.40.190.290">
    <property type="match status" value="1"/>
</dbReference>
<evidence type="ECO:0000313" key="6">
    <source>
        <dbReference type="EMBL" id="RUT35822.1"/>
    </source>
</evidence>